<comment type="caution">
    <text evidence="1">The sequence shown here is derived from an EMBL/GenBank/DDBJ whole genome shotgun (WGS) entry which is preliminary data.</text>
</comment>
<dbReference type="EMBL" id="JACQCQ010000009">
    <property type="protein sequence ID" value="MBI3627663.1"/>
    <property type="molecule type" value="Genomic_DNA"/>
</dbReference>
<name>A0A9D6LQA1_9BACT</name>
<evidence type="ECO:0000313" key="2">
    <source>
        <dbReference type="Proteomes" id="UP000808388"/>
    </source>
</evidence>
<dbReference type="AlphaFoldDB" id="A0A9D6LQA1"/>
<protein>
    <submittedName>
        <fullName evidence="1">Uncharacterized protein</fullName>
    </submittedName>
</protein>
<evidence type="ECO:0000313" key="1">
    <source>
        <dbReference type="EMBL" id="MBI3627663.1"/>
    </source>
</evidence>
<accession>A0A9D6LQA1</accession>
<proteinExistence type="predicted"/>
<dbReference type="Proteomes" id="UP000808388">
    <property type="component" value="Unassembled WGS sequence"/>
</dbReference>
<sequence length="135" mass="14935">MCEMFHLKDWLTPFVYYNCAHSSKVSREKGWVENLSGRCDYTGVTGGVAMITTEDRVVSIMLDVVAADDRKRSPNELLADTLTRMRGLGLDLFFSADRPFRQVLHEMAAAGYIRIEPDGSTIAIFKGPGAVPSSS</sequence>
<organism evidence="1 2">
    <name type="scientific">Candidatus Sungiibacteriota bacterium</name>
    <dbReference type="NCBI Taxonomy" id="2750080"/>
    <lineage>
        <taxon>Bacteria</taxon>
        <taxon>Candidatus Sungiibacteriota</taxon>
    </lineage>
</organism>
<gene>
    <name evidence="1" type="ORF">HY220_02875</name>
</gene>
<reference evidence="1" key="1">
    <citation type="submission" date="2020-07" db="EMBL/GenBank/DDBJ databases">
        <title>Huge and variable diversity of episymbiotic CPR bacteria and DPANN archaea in groundwater ecosystems.</title>
        <authorList>
            <person name="He C.Y."/>
            <person name="Keren R."/>
            <person name="Whittaker M."/>
            <person name="Farag I.F."/>
            <person name="Doudna J."/>
            <person name="Cate J.H.D."/>
            <person name="Banfield J.F."/>
        </authorList>
    </citation>
    <scope>NUCLEOTIDE SEQUENCE</scope>
    <source>
        <strain evidence="1">NC_groundwater_972_Pr1_S-0.2um_49_27</strain>
    </source>
</reference>